<accession>A0A6P0BCP4</accession>
<dbReference type="GO" id="GO:0003796">
    <property type="term" value="F:lysozyme activity"/>
    <property type="evidence" value="ECO:0007669"/>
    <property type="project" value="UniProtKB-EC"/>
</dbReference>
<dbReference type="GO" id="GO:0009253">
    <property type="term" value="P:peptidoglycan catabolic process"/>
    <property type="evidence" value="ECO:0007669"/>
    <property type="project" value="InterPro"/>
</dbReference>
<comment type="similarity">
    <text evidence="3">Belongs to the glycosyl hydrolase 24 family.</text>
</comment>
<dbReference type="InterPro" id="IPR023347">
    <property type="entry name" value="Lysozyme_dom_sf"/>
</dbReference>
<dbReference type="GO" id="GO:0031640">
    <property type="term" value="P:killing of cells of another organism"/>
    <property type="evidence" value="ECO:0007669"/>
    <property type="project" value="UniProtKB-KW"/>
</dbReference>
<name>A0A6P0BCP4_RHILE</name>
<comment type="caution">
    <text evidence="4">The sequence shown here is derived from an EMBL/GenBank/DDBJ whole genome shotgun (WGS) entry which is preliminary data.</text>
</comment>
<evidence type="ECO:0000256" key="3">
    <source>
        <dbReference type="RuleBase" id="RU003788"/>
    </source>
</evidence>
<evidence type="ECO:0000256" key="1">
    <source>
        <dbReference type="ARBA" id="ARBA00022529"/>
    </source>
</evidence>
<dbReference type="Proteomes" id="UP000471560">
    <property type="component" value="Unassembled WGS sequence"/>
</dbReference>
<evidence type="ECO:0000256" key="2">
    <source>
        <dbReference type="ARBA" id="ARBA00022638"/>
    </source>
</evidence>
<evidence type="ECO:0000313" key="5">
    <source>
        <dbReference type="Proteomes" id="UP000471560"/>
    </source>
</evidence>
<reference evidence="4 5" key="1">
    <citation type="submission" date="2019-12" db="EMBL/GenBank/DDBJ databases">
        <title>Rhizobium genotypes associated with high levels of biological nitrogen fixation by grain legumes in a temperate-maritime cropping system.</title>
        <authorList>
            <person name="Maluk M."/>
            <person name="Francesc Ferrando Molina F."/>
            <person name="Lopez Del Egido L."/>
            <person name="Lafos M."/>
            <person name="Langarica-Fuentes A."/>
            <person name="Gebre Yohannes G."/>
            <person name="Young M.W."/>
            <person name="Martin P."/>
            <person name="Gantlett R."/>
            <person name="Kenicer G."/>
            <person name="Hawes C."/>
            <person name="Begg G.S."/>
            <person name="Quilliam R.S."/>
            <person name="Squire G.R."/>
            <person name="Poole P.S."/>
            <person name="Young P.W."/>
            <person name="Iannetta P.M."/>
            <person name="James E.K."/>
        </authorList>
    </citation>
    <scope>NUCLEOTIDE SEQUENCE [LARGE SCALE GENOMIC DNA]</scope>
    <source>
        <strain evidence="4 5">JHI1096</strain>
    </source>
</reference>
<keyword evidence="1 3" id="KW-0929">Antimicrobial</keyword>
<dbReference type="SUPFAM" id="SSF53955">
    <property type="entry name" value="Lysozyme-like"/>
    <property type="match status" value="1"/>
</dbReference>
<keyword evidence="3" id="KW-0326">Glycosidase</keyword>
<dbReference type="AlphaFoldDB" id="A0A6P0BCP4"/>
<proteinExistence type="inferred from homology"/>
<gene>
    <name evidence="4" type="ORF">GR204_25385</name>
</gene>
<dbReference type="GO" id="GO:0042742">
    <property type="term" value="P:defense response to bacterium"/>
    <property type="evidence" value="ECO:0007669"/>
    <property type="project" value="UniProtKB-KW"/>
</dbReference>
<protein>
    <recommendedName>
        <fullName evidence="3">Lysozyme</fullName>
        <ecNumber evidence="3">3.2.1.17</ecNumber>
    </recommendedName>
</protein>
<dbReference type="EC" id="3.2.1.17" evidence="3"/>
<comment type="catalytic activity">
    <reaction evidence="3">
        <text>Hydrolysis of (1-&gt;4)-beta-linkages between N-acetylmuramic acid and N-acetyl-D-glucosamine residues in a peptidoglycan and between N-acetyl-D-glucosamine residues in chitodextrins.</text>
        <dbReference type="EC" id="3.2.1.17"/>
    </reaction>
</comment>
<sequence length="103" mass="10931">MTSMRTSAAGRKAIAQREGNKLIAYLDGVGLWIGVGHPTPAGPPAVKKGLKITAAESDQILTRDLADVEATINKAVKVPLNAGLQHRWNSFCKVHAAQEVECA</sequence>
<evidence type="ECO:0000313" key="4">
    <source>
        <dbReference type="EMBL" id="NEI37268.1"/>
    </source>
</evidence>
<dbReference type="EMBL" id="WUEZ01000033">
    <property type="protein sequence ID" value="NEI37268.1"/>
    <property type="molecule type" value="Genomic_DNA"/>
</dbReference>
<dbReference type="Gene3D" id="1.10.530.40">
    <property type="match status" value="1"/>
</dbReference>
<organism evidence="4 5">
    <name type="scientific">Rhizobium leguminosarum</name>
    <dbReference type="NCBI Taxonomy" id="384"/>
    <lineage>
        <taxon>Bacteria</taxon>
        <taxon>Pseudomonadati</taxon>
        <taxon>Pseudomonadota</taxon>
        <taxon>Alphaproteobacteria</taxon>
        <taxon>Hyphomicrobiales</taxon>
        <taxon>Rhizobiaceae</taxon>
        <taxon>Rhizobium/Agrobacterium group</taxon>
        <taxon>Rhizobium</taxon>
    </lineage>
</organism>
<dbReference type="Pfam" id="PF00959">
    <property type="entry name" value="Phage_lysozyme"/>
    <property type="match status" value="1"/>
</dbReference>
<keyword evidence="3" id="KW-0378">Hydrolase</keyword>
<dbReference type="InterPro" id="IPR002196">
    <property type="entry name" value="Glyco_hydro_24"/>
</dbReference>
<dbReference type="GO" id="GO:0016998">
    <property type="term" value="P:cell wall macromolecule catabolic process"/>
    <property type="evidence" value="ECO:0007669"/>
    <property type="project" value="InterPro"/>
</dbReference>
<dbReference type="InterPro" id="IPR023346">
    <property type="entry name" value="Lysozyme-like_dom_sf"/>
</dbReference>
<keyword evidence="2 3" id="KW-0081">Bacteriolytic enzyme</keyword>